<organism evidence="1">
    <name type="scientific">Caulobacter phage BL57</name>
    <dbReference type="NCBI Taxonomy" id="3348355"/>
    <lineage>
        <taxon>Viruses</taxon>
    </lineage>
</organism>
<evidence type="ECO:0000313" key="1">
    <source>
        <dbReference type="EMBL" id="XHV10771.1"/>
    </source>
</evidence>
<reference evidence="1" key="1">
    <citation type="submission" date="2024-10" db="EMBL/GenBank/DDBJ databases">
        <title>Genetic diversity among independent isolates of the Dolichocephalovirinae subfamily.</title>
        <authorList>
            <person name="Ely B."/>
            <person name="Thomas Q."/>
            <person name="Mohammadi T."/>
        </authorList>
    </citation>
    <scope>NUCLEOTIDE SEQUENCE</scope>
</reference>
<name>A0AB74UH59_9VIRU</name>
<sequence length="139" mass="15676">MAYEIPDLTKIKFDDKLVETFAGLMVSYIKTSALSIECFKSALDNDPFMAVCDSANLKLAAARNRTAKCYLELVLDLVQNGPDKTWAFIGATLRKDLEERIQYAICHPPRSSNRESDDMATYDLRSLGEVLDRVTKGRF</sequence>
<protein>
    <submittedName>
        <fullName evidence="1">Uncharacterized protein</fullName>
    </submittedName>
</protein>
<proteinExistence type="predicted"/>
<dbReference type="EMBL" id="PQ287320">
    <property type="protein sequence ID" value="XHV10771.1"/>
    <property type="molecule type" value="Genomic_DNA"/>
</dbReference>
<gene>
    <name evidence="1" type="ORF">BL57_299</name>
</gene>
<accession>A0AB74UH59</accession>